<feature type="compositionally biased region" description="Low complexity" evidence="1">
    <location>
        <begin position="942"/>
        <end position="957"/>
    </location>
</feature>
<feature type="region of interest" description="Disordered" evidence="1">
    <location>
        <begin position="933"/>
        <end position="959"/>
    </location>
</feature>
<dbReference type="OrthoDB" id="43122at2759"/>
<dbReference type="EMBL" id="MBFS01000531">
    <property type="protein sequence ID" value="PVV02284.1"/>
    <property type="molecule type" value="Genomic_DNA"/>
</dbReference>
<feature type="compositionally biased region" description="Polar residues" evidence="1">
    <location>
        <begin position="1"/>
        <end position="10"/>
    </location>
</feature>
<accession>A0A2T9ZCF6</accession>
<sequence>MKSNITANNKSPKHPSLVREPSNSHSFDNTALPRKRNLPPKQPSMLPSSNPPRSSALPPTSFDSDEDLPLSLVKASLSNDLKPNYPSHTSSKDNAKSPKNPEPPSPLDPHLTDILLDLESINFASDSLFPNTEAGFDLAPLDFGPPSNSSPKASGSNVSPLITDLVGRKKVKSNFIQRLDGHKPSNSPNNLSFTVQNQNIGSISPPLTHPHRNPSTSSQRSPSITSIHCLNSSGSFVSQDSLSLKKTYYDSHFKDKNYNHLNPAISRSNSTASNSSHMALHYTSEYPLRADSSSHYYEKQLGNKNSEKKNSSHLTNSDSNTPQLKILGDSNDLVLSPKSNYMLNLQDSGDFEIINFEEYDVTGSRPNKSFNRLEQGSNINTLSQTNINRSSTFKQTHKQFLLKRTKTAPKIPNKPNRAAPAFNNNISSPEIDISSSKSSIVSNKTISLKFSPYISSTGKQICSNPVIDRLRPENIVNPPTLSSLVSNYNKHKLGIIDIINFELLFKSLVDIKAIDIVSYRYNDRAYSNLSLSESRKASSSITSLESNSKSESSNKPDPSLNSDSIELIKLNLYFTDTTQYLPLTIASVSSVFSVLKILKRFNLIDPENPSWSIFDVTSDFSVERPLCYWESIGNIVKSWEPYSNNYMVVKEYPRYSKLFLKNSIERKDLTYSSVLHFRTIKFKWTKMQVEISNGSVNIFKPGKNKKEFQSFSLDNYDICIPYNPIKNSPSSFVFGLKPELPPNVYEKPEANYIKFFCTDSSQDLEFLLNLLQSSKNPSKLRSICKNSLVDSSPATTGLGTEFINEPLIHLDPDNKPSIHNISAKHKALDTVNKLVESEFIFNLLKKGILSDIDEEFFYLGSLPQVKNALNSGESLNDYSSPRYSRSESKEREGSYIQTESSPQSNYLISKIAKAPPKPSTIVRKESVFKKGSLLGSNLPRTSKPAPESSSSKPNSNKFTAGSLLATLPAKKQREQQQSSNLQMLNKPLLSLGDIDTKNDSKVNPYSDIGTYDAETVGTKKFQSKPLIRLIPSNQLSD</sequence>
<dbReference type="Proteomes" id="UP000245609">
    <property type="component" value="Unassembled WGS sequence"/>
</dbReference>
<dbReference type="AlphaFoldDB" id="A0A2T9ZCF6"/>
<evidence type="ECO:0000313" key="3">
    <source>
        <dbReference type="Proteomes" id="UP000245609"/>
    </source>
</evidence>
<feature type="region of interest" description="Disordered" evidence="1">
    <location>
        <begin position="870"/>
        <end position="901"/>
    </location>
</feature>
<reference evidence="2 3" key="1">
    <citation type="journal article" date="2018" name="MBio">
        <title>Comparative Genomics Reveals the Core Gene Toolbox for the Fungus-Insect Symbiosis.</title>
        <authorList>
            <person name="Wang Y."/>
            <person name="Stata M."/>
            <person name="Wang W."/>
            <person name="Stajich J.E."/>
            <person name="White M.M."/>
            <person name="Moncalvo J.M."/>
        </authorList>
    </citation>
    <scope>NUCLEOTIDE SEQUENCE [LARGE SCALE GENOMIC DNA]</scope>
    <source>
        <strain evidence="2 3">SC-DP-2</strain>
    </source>
</reference>
<organism evidence="2 3">
    <name type="scientific">Smittium megazygosporum</name>
    <dbReference type="NCBI Taxonomy" id="133381"/>
    <lineage>
        <taxon>Eukaryota</taxon>
        <taxon>Fungi</taxon>
        <taxon>Fungi incertae sedis</taxon>
        <taxon>Zoopagomycota</taxon>
        <taxon>Kickxellomycotina</taxon>
        <taxon>Harpellomycetes</taxon>
        <taxon>Harpellales</taxon>
        <taxon>Legeriomycetaceae</taxon>
        <taxon>Smittium</taxon>
    </lineage>
</organism>
<feature type="region of interest" description="Disordered" evidence="1">
    <location>
        <begin position="1"/>
        <end position="111"/>
    </location>
</feature>
<feature type="region of interest" description="Disordered" evidence="1">
    <location>
        <begin position="303"/>
        <end position="324"/>
    </location>
</feature>
<feature type="compositionally biased region" description="Polar residues" evidence="1">
    <location>
        <begin position="45"/>
        <end position="62"/>
    </location>
</feature>
<feature type="region of interest" description="Disordered" evidence="1">
    <location>
        <begin position="179"/>
        <end position="224"/>
    </location>
</feature>
<feature type="compositionally biased region" description="Polar residues" evidence="1">
    <location>
        <begin position="184"/>
        <end position="202"/>
    </location>
</feature>
<gene>
    <name evidence="2" type="ORF">BB560_003268</name>
</gene>
<dbReference type="Gene3D" id="3.10.20.90">
    <property type="entry name" value="Phosphatidylinositol 3-kinase Catalytic Subunit, Chain A, domain 1"/>
    <property type="match status" value="1"/>
</dbReference>
<dbReference type="STRING" id="133381.A0A2T9ZCF6"/>
<dbReference type="InterPro" id="IPR011993">
    <property type="entry name" value="PH-like_dom_sf"/>
</dbReference>
<feature type="compositionally biased region" description="Polar residues" evidence="1">
    <location>
        <begin position="146"/>
        <end position="160"/>
    </location>
</feature>
<keyword evidence="3" id="KW-1185">Reference proteome</keyword>
<feature type="compositionally biased region" description="Basic and acidic residues" evidence="1">
    <location>
        <begin position="884"/>
        <end position="893"/>
    </location>
</feature>
<feature type="compositionally biased region" description="Polar residues" evidence="1">
    <location>
        <begin position="870"/>
        <end position="883"/>
    </location>
</feature>
<evidence type="ECO:0000313" key="2">
    <source>
        <dbReference type="EMBL" id="PVV02284.1"/>
    </source>
</evidence>
<protein>
    <submittedName>
        <fullName evidence="2">Uncharacterized protein</fullName>
    </submittedName>
</protein>
<comment type="caution">
    <text evidence="2">The sequence shown here is derived from an EMBL/GenBank/DDBJ whole genome shotgun (WGS) entry which is preliminary data.</text>
</comment>
<dbReference type="Gene3D" id="2.30.29.30">
    <property type="entry name" value="Pleckstrin-homology domain (PH domain)/Phosphotyrosine-binding domain (PTB)"/>
    <property type="match status" value="1"/>
</dbReference>
<name>A0A2T9ZCF6_9FUNG</name>
<feature type="compositionally biased region" description="Polar residues" evidence="1">
    <location>
        <begin position="76"/>
        <end position="89"/>
    </location>
</feature>
<evidence type="ECO:0000256" key="1">
    <source>
        <dbReference type="SAM" id="MobiDB-lite"/>
    </source>
</evidence>
<feature type="compositionally biased region" description="Polar residues" evidence="1">
    <location>
        <begin position="312"/>
        <end position="323"/>
    </location>
</feature>
<feature type="compositionally biased region" description="Low complexity" evidence="1">
    <location>
        <begin position="214"/>
        <end position="224"/>
    </location>
</feature>
<proteinExistence type="predicted"/>
<feature type="region of interest" description="Disordered" evidence="1">
    <location>
        <begin position="140"/>
        <end position="160"/>
    </location>
</feature>